<feature type="compositionally biased region" description="Polar residues" evidence="1">
    <location>
        <begin position="1"/>
        <end position="10"/>
    </location>
</feature>
<sequence>MTTQPATSAASKAPPRQGAPDPSGLLGEWLNAQRDAAGGILGINVSEQPDGAVVVRVFGTGDPEPRDWGPAEAVVYTKEAERSVAWAFRAAYDFGFLRTVLTAYHNSGVLVMTTYNVFSDDSGRADYWTREFFHRIKEQP</sequence>
<feature type="region of interest" description="Disordered" evidence="1">
    <location>
        <begin position="1"/>
        <end position="26"/>
    </location>
</feature>
<dbReference type="EMBL" id="CP020569">
    <property type="protein sequence ID" value="ARF53713.1"/>
    <property type="molecule type" value="Genomic_DNA"/>
</dbReference>
<dbReference type="OrthoDB" id="4221146at2"/>
<evidence type="ECO:0000256" key="1">
    <source>
        <dbReference type="SAM" id="MobiDB-lite"/>
    </source>
</evidence>
<dbReference type="KEGG" id="sgv:B1H19_05550"/>
<dbReference type="Proteomes" id="UP000192726">
    <property type="component" value="Chromosome"/>
</dbReference>
<name>A0A1V0TLD1_9ACTN</name>
<keyword evidence="3" id="KW-1185">Reference proteome</keyword>
<reference evidence="2 3" key="1">
    <citation type="submission" date="2017-04" db="EMBL/GenBank/DDBJ databases">
        <title>Complete Genome Sequence of Streptomyces gilvosporeus F607, a Capable Producer of Natamycin.</title>
        <authorList>
            <person name="Zong G."/>
            <person name="Zhong C."/>
            <person name="Fu J."/>
            <person name="Qin R."/>
            <person name="Cao G."/>
        </authorList>
    </citation>
    <scope>NUCLEOTIDE SEQUENCE [LARGE SCALE GENOMIC DNA]</scope>
    <source>
        <strain evidence="2 3">F607</strain>
    </source>
</reference>
<dbReference type="RefSeq" id="WP_083103502.1">
    <property type="nucleotide sequence ID" value="NZ_CP020569.1"/>
</dbReference>
<dbReference type="STRING" id="553510.B1H19_05550"/>
<dbReference type="AlphaFoldDB" id="A0A1V0TLD1"/>
<evidence type="ECO:0000313" key="2">
    <source>
        <dbReference type="EMBL" id="ARF53713.1"/>
    </source>
</evidence>
<organism evidence="2 3">
    <name type="scientific">Streptomyces gilvosporeus</name>
    <dbReference type="NCBI Taxonomy" id="553510"/>
    <lineage>
        <taxon>Bacteria</taxon>
        <taxon>Bacillati</taxon>
        <taxon>Actinomycetota</taxon>
        <taxon>Actinomycetes</taxon>
        <taxon>Kitasatosporales</taxon>
        <taxon>Streptomycetaceae</taxon>
        <taxon>Streptomyces</taxon>
    </lineage>
</organism>
<protein>
    <submittedName>
        <fullName evidence="2">Uncharacterized protein</fullName>
    </submittedName>
</protein>
<proteinExistence type="predicted"/>
<accession>A0A1V0TLD1</accession>
<evidence type="ECO:0000313" key="3">
    <source>
        <dbReference type="Proteomes" id="UP000192726"/>
    </source>
</evidence>
<gene>
    <name evidence="2" type="ORF">B1H19_05550</name>
</gene>